<keyword evidence="3 5" id="KW-1133">Transmembrane helix</keyword>
<dbReference type="PANTHER" id="PTHR46923:SF1">
    <property type="entry name" value="CATION CHANNEL SPERM-ASSOCIATED PROTEIN 2"/>
    <property type="match status" value="1"/>
</dbReference>
<dbReference type="AlphaFoldDB" id="A0A3M7QAU4"/>
<comment type="subcellular location">
    <subcellularLocation>
        <location evidence="1">Membrane</location>
        <topology evidence="1">Multi-pass membrane protein</topology>
    </subcellularLocation>
</comment>
<reference evidence="7 8" key="1">
    <citation type="journal article" date="2018" name="Sci. Rep.">
        <title>Genomic signatures of local adaptation to the degree of environmental predictability in rotifers.</title>
        <authorList>
            <person name="Franch-Gras L."/>
            <person name="Hahn C."/>
            <person name="Garcia-Roger E.M."/>
            <person name="Carmona M.J."/>
            <person name="Serra M."/>
            <person name="Gomez A."/>
        </authorList>
    </citation>
    <scope>NUCLEOTIDE SEQUENCE [LARGE SCALE GENOMIC DNA]</scope>
    <source>
        <strain evidence="7">HYR1</strain>
    </source>
</reference>
<dbReference type="STRING" id="10195.A0A3M7QAU4"/>
<name>A0A3M7QAU4_BRAPC</name>
<dbReference type="GO" id="GO:0048240">
    <property type="term" value="P:sperm capacitation"/>
    <property type="evidence" value="ECO:0007669"/>
    <property type="project" value="TreeGrafter"/>
</dbReference>
<feature type="transmembrane region" description="Helical" evidence="5">
    <location>
        <begin position="285"/>
        <end position="302"/>
    </location>
</feature>
<keyword evidence="8" id="KW-1185">Reference proteome</keyword>
<dbReference type="InterPro" id="IPR005821">
    <property type="entry name" value="Ion_trans_dom"/>
</dbReference>
<evidence type="ECO:0000256" key="5">
    <source>
        <dbReference type="SAM" id="Phobius"/>
    </source>
</evidence>
<dbReference type="GO" id="GO:0005227">
    <property type="term" value="F:calcium-activated cation channel activity"/>
    <property type="evidence" value="ECO:0007669"/>
    <property type="project" value="InterPro"/>
</dbReference>
<dbReference type="Gene3D" id="1.20.120.350">
    <property type="entry name" value="Voltage-gated potassium channels. Chain C"/>
    <property type="match status" value="1"/>
</dbReference>
<evidence type="ECO:0000313" key="7">
    <source>
        <dbReference type="EMBL" id="RNA08587.1"/>
    </source>
</evidence>
<dbReference type="Proteomes" id="UP000276133">
    <property type="component" value="Unassembled WGS sequence"/>
</dbReference>
<gene>
    <name evidence="7" type="ORF">BpHYR1_012027</name>
</gene>
<dbReference type="GO" id="GO:0030317">
    <property type="term" value="P:flagellated sperm motility"/>
    <property type="evidence" value="ECO:0007669"/>
    <property type="project" value="InterPro"/>
</dbReference>
<dbReference type="GO" id="GO:0009566">
    <property type="term" value="P:fertilization"/>
    <property type="evidence" value="ECO:0007669"/>
    <property type="project" value="TreeGrafter"/>
</dbReference>
<protein>
    <submittedName>
        <fullName evidence="7">Cation channel sperm-associated 2</fullName>
    </submittedName>
</protein>
<dbReference type="GO" id="GO:0036128">
    <property type="term" value="C:CatSper complex"/>
    <property type="evidence" value="ECO:0007669"/>
    <property type="project" value="InterPro"/>
</dbReference>
<evidence type="ECO:0000313" key="8">
    <source>
        <dbReference type="Proteomes" id="UP000276133"/>
    </source>
</evidence>
<dbReference type="EMBL" id="REGN01006693">
    <property type="protein sequence ID" value="RNA08587.1"/>
    <property type="molecule type" value="Genomic_DNA"/>
</dbReference>
<keyword evidence="4 5" id="KW-0472">Membrane</keyword>
<dbReference type="OrthoDB" id="416585at2759"/>
<dbReference type="InterPro" id="IPR027359">
    <property type="entry name" value="Volt_channel_dom_sf"/>
</dbReference>
<organism evidence="7 8">
    <name type="scientific">Brachionus plicatilis</name>
    <name type="common">Marine rotifer</name>
    <name type="synonym">Brachionus muelleri</name>
    <dbReference type="NCBI Taxonomy" id="10195"/>
    <lineage>
        <taxon>Eukaryota</taxon>
        <taxon>Metazoa</taxon>
        <taxon>Spiralia</taxon>
        <taxon>Gnathifera</taxon>
        <taxon>Rotifera</taxon>
        <taxon>Eurotatoria</taxon>
        <taxon>Monogononta</taxon>
        <taxon>Pseudotrocha</taxon>
        <taxon>Ploima</taxon>
        <taxon>Brachionidae</taxon>
        <taxon>Brachionus</taxon>
    </lineage>
</organism>
<evidence type="ECO:0000256" key="4">
    <source>
        <dbReference type="ARBA" id="ARBA00023136"/>
    </source>
</evidence>
<dbReference type="PANTHER" id="PTHR46923">
    <property type="entry name" value="CATION CHANNEL SPERM-ASSOCIATED PROTEIN 2"/>
    <property type="match status" value="1"/>
</dbReference>
<feature type="transmembrane region" description="Helical" evidence="5">
    <location>
        <begin position="322"/>
        <end position="344"/>
    </location>
</feature>
<feature type="transmembrane region" description="Helical" evidence="5">
    <location>
        <begin position="245"/>
        <end position="265"/>
    </location>
</feature>
<sequence length="473" mass="55783">MENIEDNSLQTSLNSLIVLKELGDHKLLTKHAEYFRKLFFNHFTEDSQNNNIKFTYNELINNPSTVLDKQPVQFSIYQNRVRDKKSNSISESQIYSYHKSFYKQKKILGNLVKSKKFEYLLIGLLILDSISKAIIVNKTELNQMQMYSLKSIQLLYVLTFVIEVLLKIFADFSAFCKSPWNTFDLINLLLTILLEIIHTIVGFSHKNNNVVKFLDLLGVFRIFTNIKILSHFIELRIIVICLTKAVRSVVLISILLFIFTFIFSNMGFTLFDKKTVENSENSSDYFTSIFESSITLFAIMTLDQWWKILTNTESSSSFTKTLYFISWVLLASFIFQNLFTGVMVNNFQEIREEVVKNLDLKRIKQAQKESFKQEDDINRQRLLEDKSNNLDENDKIRIKNQDWCRLIEESGEMLKNLENKTIWPEDTLIRYYELMQVLMDNLKERIDLVDLANESLISMHDRDHLNKKIFKFF</sequence>
<dbReference type="SUPFAM" id="SSF81324">
    <property type="entry name" value="Voltage-gated potassium channels"/>
    <property type="match status" value="1"/>
</dbReference>
<dbReference type="Gene3D" id="1.10.287.70">
    <property type="match status" value="1"/>
</dbReference>
<evidence type="ECO:0000256" key="1">
    <source>
        <dbReference type="ARBA" id="ARBA00004141"/>
    </source>
</evidence>
<feature type="transmembrane region" description="Helical" evidence="5">
    <location>
        <begin position="182"/>
        <end position="201"/>
    </location>
</feature>
<dbReference type="Pfam" id="PF00520">
    <property type="entry name" value="Ion_trans"/>
    <property type="match status" value="1"/>
</dbReference>
<proteinExistence type="predicted"/>
<evidence type="ECO:0000256" key="2">
    <source>
        <dbReference type="ARBA" id="ARBA00022692"/>
    </source>
</evidence>
<accession>A0A3M7QAU4</accession>
<comment type="caution">
    <text evidence="7">The sequence shown here is derived from an EMBL/GenBank/DDBJ whole genome shotgun (WGS) entry which is preliminary data.</text>
</comment>
<keyword evidence="2 5" id="KW-0812">Transmembrane</keyword>
<feature type="transmembrane region" description="Helical" evidence="5">
    <location>
        <begin position="147"/>
        <end position="170"/>
    </location>
</feature>
<evidence type="ECO:0000256" key="3">
    <source>
        <dbReference type="ARBA" id="ARBA00022989"/>
    </source>
</evidence>
<evidence type="ECO:0000259" key="6">
    <source>
        <dbReference type="Pfam" id="PF00520"/>
    </source>
</evidence>
<dbReference type="InterPro" id="IPR028747">
    <property type="entry name" value="CatSper2"/>
</dbReference>
<feature type="domain" description="Ion transport" evidence="6">
    <location>
        <begin position="116"/>
        <end position="353"/>
    </location>
</feature>